<organism evidence="8 9">
    <name type="scientific">Meganyctiphanes norvegica</name>
    <name type="common">Northern krill</name>
    <name type="synonym">Thysanopoda norvegica</name>
    <dbReference type="NCBI Taxonomy" id="48144"/>
    <lineage>
        <taxon>Eukaryota</taxon>
        <taxon>Metazoa</taxon>
        <taxon>Ecdysozoa</taxon>
        <taxon>Arthropoda</taxon>
        <taxon>Crustacea</taxon>
        <taxon>Multicrustacea</taxon>
        <taxon>Malacostraca</taxon>
        <taxon>Eumalacostraca</taxon>
        <taxon>Eucarida</taxon>
        <taxon>Euphausiacea</taxon>
        <taxon>Euphausiidae</taxon>
        <taxon>Meganyctiphanes</taxon>
    </lineage>
</organism>
<dbReference type="InterPro" id="IPR000719">
    <property type="entry name" value="Prot_kinase_dom"/>
</dbReference>
<feature type="non-terminal residue" evidence="8">
    <location>
        <position position="323"/>
    </location>
</feature>
<proteinExistence type="predicted"/>
<evidence type="ECO:0000313" key="9">
    <source>
        <dbReference type="Proteomes" id="UP001497623"/>
    </source>
</evidence>
<dbReference type="PANTHER" id="PTHR24351">
    <property type="entry name" value="RIBOSOMAL PROTEIN S6 KINASE"/>
    <property type="match status" value="1"/>
</dbReference>
<evidence type="ECO:0000256" key="3">
    <source>
        <dbReference type="ARBA" id="ARBA00022741"/>
    </source>
</evidence>
<dbReference type="Gene3D" id="3.30.200.20">
    <property type="entry name" value="Phosphorylase Kinase, domain 1"/>
    <property type="match status" value="1"/>
</dbReference>
<evidence type="ECO:0000256" key="2">
    <source>
        <dbReference type="ARBA" id="ARBA00022679"/>
    </source>
</evidence>
<keyword evidence="1" id="KW-0723">Serine/threonine-protein kinase</keyword>
<comment type="caution">
    <text evidence="8">The sequence shown here is derived from an EMBL/GenBank/DDBJ whole genome shotgun (WGS) entry which is preliminary data.</text>
</comment>
<keyword evidence="6" id="KW-0812">Transmembrane</keyword>
<evidence type="ECO:0000256" key="1">
    <source>
        <dbReference type="ARBA" id="ARBA00022527"/>
    </source>
</evidence>
<keyword evidence="6" id="KW-1133">Transmembrane helix</keyword>
<accession>A0AAV2RWU4</accession>
<evidence type="ECO:0000256" key="4">
    <source>
        <dbReference type="ARBA" id="ARBA00022777"/>
    </source>
</evidence>
<name>A0AAV2RWU4_MEGNR</name>
<evidence type="ECO:0000256" key="5">
    <source>
        <dbReference type="ARBA" id="ARBA00022840"/>
    </source>
</evidence>
<dbReference type="SUPFAM" id="SSF56112">
    <property type="entry name" value="Protein kinase-like (PK-like)"/>
    <property type="match status" value="1"/>
</dbReference>
<dbReference type="Proteomes" id="UP001497623">
    <property type="component" value="Unassembled WGS sequence"/>
</dbReference>
<dbReference type="Gene3D" id="1.10.510.10">
    <property type="entry name" value="Transferase(Phosphotransferase) domain 1"/>
    <property type="match status" value="1"/>
</dbReference>
<protein>
    <recommendedName>
        <fullName evidence="7">Protein kinase domain-containing protein</fullName>
    </recommendedName>
</protein>
<dbReference type="Pfam" id="PF00069">
    <property type="entry name" value="Pkinase"/>
    <property type="match status" value="1"/>
</dbReference>
<reference evidence="8 9" key="1">
    <citation type="submission" date="2024-05" db="EMBL/GenBank/DDBJ databases">
        <authorList>
            <person name="Wallberg A."/>
        </authorList>
    </citation>
    <scope>NUCLEOTIDE SEQUENCE [LARGE SCALE GENOMIC DNA]</scope>
</reference>
<keyword evidence="5" id="KW-0067">ATP-binding</keyword>
<sequence length="323" mass="36850">MGSMLSAKQCIVEPGVGLVAIFRMSYLRKFPEFRYFGSFQGHLQGVAAAKTYQLGFIPISPLCVLGFIPISPLCVVNIRAKLVNRGRRRRHKCKTFSNAQMASKIVRDVLWPSNLFSWPKDQQKLVYFQINFIFILHIHCSYTSKRSPFVISSPHLDLFAAYRQNLGSVFFKFRICIRHQSLLDLSEIKQGREITGIVTEFVGYGELQQLWRSLGRLPENLVKIYLAQIAIALDFLHNAGIIFRDLKMENILLDADGHIKLIDFGLAQWLSYGGRTTTICGTLQFMGEWEIDVCRDANPYVFGGFCTHFRPNKPTTAIGPFLR</sequence>
<dbReference type="InterPro" id="IPR011009">
    <property type="entry name" value="Kinase-like_dom_sf"/>
</dbReference>
<feature type="domain" description="Protein kinase" evidence="7">
    <location>
        <begin position="59"/>
        <end position="323"/>
    </location>
</feature>
<dbReference type="SMART" id="SM00220">
    <property type="entry name" value="S_TKc"/>
    <property type="match status" value="1"/>
</dbReference>
<gene>
    <name evidence="8" type="ORF">MNOR_LOCUS29577</name>
</gene>
<dbReference type="EMBL" id="CAXKWB010034517">
    <property type="protein sequence ID" value="CAL4144896.1"/>
    <property type="molecule type" value="Genomic_DNA"/>
</dbReference>
<keyword evidence="3" id="KW-0547">Nucleotide-binding</keyword>
<evidence type="ECO:0000259" key="7">
    <source>
        <dbReference type="PROSITE" id="PS50011"/>
    </source>
</evidence>
<keyword evidence="2" id="KW-0808">Transferase</keyword>
<keyword evidence="4" id="KW-0418">Kinase</keyword>
<feature type="transmembrane region" description="Helical" evidence="6">
    <location>
        <begin position="59"/>
        <end position="80"/>
    </location>
</feature>
<keyword evidence="9" id="KW-1185">Reference proteome</keyword>
<dbReference type="PROSITE" id="PS50011">
    <property type="entry name" value="PROTEIN_KINASE_DOM"/>
    <property type="match status" value="1"/>
</dbReference>
<dbReference type="GO" id="GO:0005524">
    <property type="term" value="F:ATP binding"/>
    <property type="evidence" value="ECO:0007669"/>
    <property type="project" value="UniProtKB-KW"/>
</dbReference>
<keyword evidence="6" id="KW-0472">Membrane</keyword>
<dbReference type="AlphaFoldDB" id="A0AAV2RWU4"/>
<evidence type="ECO:0000256" key="6">
    <source>
        <dbReference type="SAM" id="Phobius"/>
    </source>
</evidence>
<dbReference type="GO" id="GO:0004674">
    <property type="term" value="F:protein serine/threonine kinase activity"/>
    <property type="evidence" value="ECO:0007669"/>
    <property type="project" value="UniProtKB-KW"/>
</dbReference>
<evidence type="ECO:0000313" key="8">
    <source>
        <dbReference type="EMBL" id="CAL4144896.1"/>
    </source>
</evidence>